<keyword evidence="1" id="KW-0472">Membrane</keyword>
<feature type="transmembrane region" description="Helical" evidence="1">
    <location>
        <begin position="285"/>
        <end position="306"/>
    </location>
</feature>
<sequence length="324" mass="34856">MRRLVRSRLLAPVLIALGAFLLVAAVLVRAYAYPALARVPNNYDSMTYLQGSGVTIFDTDPEVLAPITTDLSISSHTIAGNYPDAPKGVVVWANSTTVKRADGGIFQQSTELTPFDAVTGAASDYNVGFSSATEGQRDDVIREGQVYKFPFNTQKRDYQQWDAALGEATTAKFVGTSSIQGLPVYTFVQTIEPTAIDTVEVPGAVFGSKAPSVEATMMYGMVRTLSIEPATGSPVNRVEQRTQYLSYQGKDVPAFEGTVAYTPQTITDVVDQLKTQAPLLNAARLALPVGFGLAGLVLLSGGIVLARRRQSVQHDADERELVEV</sequence>
<dbReference type="Pfam" id="PF11271">
    <property type="entry name" value="PorA"/>
    <property type="match status" value="1"/>
</dbReference>
<name>A0ABP7XFT0_9ACTN</name>
<evidence type="ECO:0008006" key="4">
    <source>
        <dbReference type="Google" id="ProtNLM"/>
    </source>
</evidence>
<keyword evidence="1" id="KW-1133">Transmembrane helix</keyword>
<gene>
    <name evidence="2" type="ORF">GCM10022215_13310</name>
</gene>
<keyword evidence="1" id="KW-0812">Transmembrane</keyword>
<dbReference type="EMBL" id="BAAAZH010000010">
    <property type="protein sequence ID" value="GAA4114875.1"/>
    <property type="molecule type" value="Genomic_DNA"/>
</dbReference>
<protein>
    <recommendedName>
        <fullName evidence="4">DUF3068 domain-containing protein</fullName>
    </recommendedName>
</protein>
<dbReference type="InterPro" id="IPR021424">
    <property type="entry name" value="PorA"/>
</dbReference>
<dbReference type="Proteomes" id="UP001501495">
    <property type="component" value="Unassembled WGS sequence"/>
</dbReference>
<proteinExistence type="predicted"/>
<organism evidence="2 3">
    <name type="scientific">Nocardioides fonticola</name>
    <dbReference type="NCBI Taxonomy" id="450363"/>
    <lineage>
        <taxon>Bacteria</taxon>
        <taxon>Bacillati</taxon>
        <taxon>Actinomycetota</taxon>
        <taxon>Actinomycetes</taxon>
        <taxon>Propionibacteriales</taxon>
        <taxon>Nocardioidaceae</taxon>
        <taxon>Nocardioides</taxon>
    </lineage>
</organism>
<evidence type="ECO:0000313" key="3">
    <source>
        <dbReference type="Proteomes" id="UP001501495"/>
    </source>
</evidence>
<dbReference type="RefSeq" id="WP_344732496.1">
    <property type="nucleotide sequence ID" value="NZ_BAAAZH010000010.1"/>
</dbReference>
<evidence type="ECO:0000256" key="1">
    <source>
        <dbReference type="SAM" id="Phobius"/>
    </source>
</evidence>
<evidence type="ECO:0000313" key="2">
    <source>
        <dbReference type="EMBL" id="GAA4114875.1"/>
    </source>
</evidence>
<reference evidence="3" key="1">
    <citation type="journal article" date="2019" name="Int. J. Syst. Evol. Microbiol.">
        <title>The Global Catalogue of Microorganisms (GCM) 10K type strain sequencing project: providing services to taxonomists for standard genome sequencing and annotation.</title>
        <authorList>
            <consortium name="The Broad Institute Genomics Platform"/>
            <consortium name="The Broad Institute Genome Sequencing Center for Infectious Disease"/>
            <person name="Wu L."/>
            <person name="Ma J."/>
        </authorList>
    </citation>
    <scope>NUCLEOTIDE SEQUENCE [LARGE SCALE GENOMIC DNA]</scope>
    <source>
        <strain evidence="3">JCM 16703</strain>
    </source>
</reference>
<comment type="caution">
    <text evidence="2">The sequence shown here is derived from an EMBL/GenBank/DDBJ whole genome shotgun (WGS) entry which is preliminary data.</text>
</comment>
<accession>A0ABP7XFT0</accession>
<keyword evidence="3" id="KW-1185">Reference proteome</keyword>